<feature type="compositionally biased region" description="Polar residues" evidence="2">
    <location>
        <begin position="452"/>
        <end position="461"/>
    </location>
</feature>
<evidence type="ECO:0000313" key="5">
    <source>
        <dbReference type="EMBL" id="EFU80828.1"/>
    </source>
</evidence>
<dbReference type="RefSeq" id="WP_004008974.1">
    <property type="nucleotide sequence ID" value="NZ_GL622340.1"/>
</dbReference>
<organism evidence="5 6">
    <name type="scientific">Mobiluncus curtisii ATCC 51333</name>
    <dbReference type="NCBI Taxonomy" id="887326"/>
    <lineage>
        <taxon>Bacteria</taxon>
        <taxon>Bacillati</taxon>
        <taxon>Actinomycetota</taxon>
        <taxon>Actinomycetes</taxon>
        <taxon>Actinomycetales</taxon>
        <taxon>Actinomycetaceae</taxon>
        <taxon>Mobiluncus</taxon>
    </lineage>
</organism>
<evidence type="ECO:0000313" key="6">
    <source>
        <dbReference type="Proteomes" id="UP000005573"/>
    </source>
</evidence>
<protein>
    <submittedName>
        <fullName evidence="5">Cell envelope-like function transcriptional attenuator common domain protein</fullName>
    </submittedName>
</protein>
<dbReference type="Gene3D" id="3.40.630.190">
    <property type="entry name" value="LCP protein"/>
    <property type="match status" value="1"/>
</dbReference>
<accession>E6LX00</accession>
<keyword evidence="3" id="KW-1133">Transmembrane helix</keyword>
<proteinExistence type="inferred from homology"/>
<comment type="caution">
    <text evidence="5">The sequence shown here is derived from an EMBL/GenBank/DDBJ whole genome shotgun (WGS) entry which is preliminary data.</text>
</comment>
<keyword evidence="3" id="KW-0472">Membrane</keyword>
<gene>
    <name evidence="5" type="ORF">HMPREF0388_0547</name>
</gene>
<feature type="compositionally biased region" description="Polar residues" evidence="2">
    <location>
        <begin position="407"/>
        <end position="419"/>
    </location>
</feature>
<feature type="domain" description="Cell envelope-related transcriptional attenuator" evidence="4">
    <location>
        <begin position="105"/>
        <end position="270"/>
    </location>
</feature>
<comment type="similarity">
    <text evidence="1">Belongs to the LytR/CpsA/Psr (LCP) family.</text>
</comment>
<evidence type="ECO:0000256" key="3">
    <source>
        <dbReference type="SAM" id="Phobius"/>
    </source>
</evidence>
<dbReference type="PANTHER" id="PTHR33392">
    <property type="entry name" value="POLYISOPRENYL-TEICHOIC ACID--PEPTIDOGLYCAN TEICHOIC ACID TRANSFERASE TAGU"/>
    <property type="match status" value="1"/>
</dbReference>
<dbReference type="AlphaFoldDB" id="E6LX00"/>
<reference evidence="5 6" key="1">
    <citation type="submission" date="2010-12" db="EMBL/GenBank/DDBJ databases">
        <authorList>
            <person name="Muzny D."/>
            <person name="Qin X."/>
            <person name="Deng J."/>
            <person name="Jiang H."/>
            <person name="Liu Y."/>
            <person name="Qu J."/>
            <person name="Song X.-Z."/>
            <person name="Zhang L."/>
            <person name="Thornton R."/>
            <person name="Coyle M."/>
            <person name="Francisco L."/>
            <person name="Jackson L."/>
            <person name="Javaid M."/>
            <person name="Korchina V."/>
            <person name="Kovar C."/>
            <person name="Mata R."/>
            <person name="Mathew T."/>
            <person name="Ngo R."/>
            <person name="Nguyen L."/>
            <person name="Nguyen N."/>
            <person name="Okwuonu G."/>
            <person name="Ongeri F."/>
            <person name="Pham C."/>
            <person name="Simmons D."/>
            <person name="Wilczek-Boney K."/>
            <person name="Hale W."/>
            <person name="Jakkamsetti A."/>
            <person name="Pham P."/>
            <person name="Ruth R."/>
            <person name="San Lucas F."/>
            <person name="Warren J."/>
            <person name="Zhang J."/>
            <person name="Zhao Z."/>
            <person name="Zhou C."/>
            <person name="Zhu D."/>
            <person name="Lee S."/>
            <person name="Bess C."/>
            <person name="Blankenburg K."/>
            <person name="Forbes L."/>
            <person name="Fu Q."/>
            <person name="Gubbala S."/>
            <person name="Hirani K."/>
            <person name="Jayaseelan J.C."/>
            <person name="Lara F."/>
            <person name="Munidasa M."/>
            <person name="Palculict T."/>
            <person name="Patil S."/>
            <person name="Pu L.-L."/>
            <person name="Saada N."/>
            <person name="Tang L."/>
            <person name="Weissenberger G."/>
            <person name="Zhu Y."/>
            <person name="Hemphill L."/>
            <person name="Shang Y."/>
            <person name="Youmans B."/>
            <person name="Ayvaz T."/>
            <person name="Ross M."/>
            <person name="Santibanez J."/>
            <person name="Aqrawi P."/>
            <person name="Gross S."/>
            <person name="Joshi V."/>
            <person name="Fowler G."/>
            <person name="Nazareth L."/>
            <person name="Reid J."/>
            <person name="Worley K."/>
            <person name="Petrosino J."/>
            <person name="Highlander S."/>
            <person name="Gibbs R."/>
        </authorList>
    </citation>
    <scope>NUCLEOTIDE SEQUENCE [LARGE SCALE GENOMIC DNA]</scope>
    <source>
        <strain evidence="5 6">ATCC 51333</strain>
    </source>
</reference>
<dbReference type="EMBL" id="AEPY01000003">
    <property type="protein sequence ID" value="EFU80828.1"/>
    <property type="molecule type" value="Genomic_DNA"/>
</dbReference>
<dbReference type="NCBIfam" id="TIGR00350">
    <property type="entry name" value="lytR_cpsA_psr"/>
    <property type="match status" value="1"/>
</dbReference>
<feature type="compositionally biased region" description="Low complexity" evidence="2">
    <location>
        <begin position="375"/>
        <end position="399"/>
    </location>
</feature>
<dbReference type="Proteomes" id="UP000005573">
    <property type="component" value="Unassembled WGS sequence"/>
</dbReference>
<dbReference type="InterPro" id="IPR050922">
    <property type="entry name" value="LytR/CpsA/Psr_CW_biosynth"/>
</dbReference>
<evidence type="ECO:0000259" key="4">
    <source>
        <dbReference type="Pfam" id="PF03816"/>
    </source>
</evidence>
<feature type="compositionally biased region" description="Low complexity" evidence="2">
    <location>
        <begin position="420"/>
        <end position="443"/>
    </location>
</feature>
<dbReference type="PANTHER" id="PTHR33392:SF6">
    <property type="entry name" value="POLYISOPRENYL-TEICHOIC ACID--PEPTIDOGLYCAN TEICHOIC ACID TRANSFERASE TAGU"/>
    <property type="match status" value="1"/>
</dbReference>
<dbReference type="InterPro" id="IPR004474">
    <property type="entry name" value="LytR_CpsA_psr"/>
</dbReference>
<dbReference type="HOGENOM" id="CLU_016455_0_0_11"/>
<sequence>MSSKHHPIATHAAALTRPRRGLRIFSLVFMFLAVFSLSFVGLVNADISSWTKKANVNKFLGQNRHEKKNPQDNFANRDLNVMVIGSDHRAQKDYDENGRLVTGMRSDTTMVAHISADRTRVEVMSIPRDLMVKRPACLRADGKTEPASPGYVQFNSIFALLGQEEDVAAATACTMKTVEQLTGIFLDEFVVVDFDGFENMVAALGGVPICLDEKMKDSKGAIDLPAGCHTLDPQQALGFARARYGVGDGSDISRIGRQQKLVGAMMKEAKSRNMLTDLPSLYAFLKAGMKSLTTSQNFGNAKNLGGLAFSLAKIKPDNIRFYTLPFGEYAPDRARVAVAYNAPNMFDALRLDQPVPPEFPYQDMNGNLHQPSEQTATSSPSPDSASSGGSAPAQGSSTGRTGGAPSRGTTATSRANGTNSAHAGQAVGGSASSNSASNSASSAETPARGSDTARNSNSASTGEVGGNSAHNAPAGEAPGDSSMGQESAQ</sequence>
<keyword evidence="3" id="KW-0812">Transmembrane</keyword>
<dbReference type="Pfam" id="PF03816">
    <property type="entry name" value="LytR_cpsA_psr"/>
    <property type="match status" value="1"/>
</dbReference>
<evidence type="ECO:0000256" key="1">
    <source>
        <dbReference type="ARBA" id="ARBA00006068"/>
    </source>
</evidence>
<feature type="transmembrane region" description="Helical" evidence="3">
    <location>
        <begin position="21"/>
        <end position="43"/>
    </location>
</feature>
<evidence type="ECO:0000256" key="2">
    <source>
        <dbReference type="SAM" id="MobiDB-lite"/>
    </source>
</evidence>
<feature type="region of interest" description="Disordered" evidence="2">
    <location>
        <begin position="356"/>
        <end position="489"/>
    </location>
</feature>
<name>E6LX00_9ACTO</name>
<feature type="compositionally biased region" description="Polar residues" evidence="2">
    <location>
        <begin position="364"/>
        <end position="374"/>
    </location>
</feature>